<comment type="caution">
    <text evidence="7">The sequence shown here is derived from an EMBL/GenBank/DDBJ whole genome shotgun (WGS) entry which is preliminary data.</text>
</comment>
<comment type="similarity">
    <text evidence="1">Belongs to the ABC transporter superfamily.</text>
</comment>
<dbReference type="EMBL" id="ANFO01000884">
    <property type="protein sequence ID" value="KGQ06042.1"/>
    <property type="molecule type" value="Genomic_DNA"/>
</dbReference>
<dbReference type="InterPro" id="IPR003593">
    <property type="entry name" value="AAA+_ATPase"/>
</dbReference>
<sequence>MITFNNVTKFYDDGTVVVDGLNLTAPGGKITVLVGPSGCGKTTSLRMINRLIEPSSGEILLNGESTSAMDVVQLRRRIGYVIQNAGLFPHRNIIDNIATTAILNGMPKAKARARAGELLEVVGLAPQLAKRYPWQLSGGQQQRVGVARALAADPEFMLMDEPFSAVDPVVRDQLQEEFLRIQKEVSKTIIMVTHDIDEAMKLGDLVAVLKPGGKLGQMASPGELLNAPQSDFVADFIGRDRGYRKLSFYNSGPLASMQMEPTAEVGTPIDMARDIAVQRWLLVTREGKACGWFDTHQQVEAVVPEHINLGATFFPQSGTLRQMLDSALSSPCHRAVRQNFPFAAVAPLSLGHADPDWPAAGYPGRLAGEQYAAREGHHS</sequence>
<dbReference type="Pfam" id="PF00005">
    <property type="entry name" value="ABC_tran"/>
    <property type="match status" value="1"/>
</dbReference>
<dbReference type="PROSITE" id="PS00211">
    <property type="entry name" value="ABC_TRANSPORTER_1"/>
    <property type="match status" value="1"/>
</dbReference>
<gene>
    <name evidence="7" type="ORF">BBAD15_g8698</name>
</gene>
<organism evidence="7 8">
    <name type="scientific">Beauveria bassiana D1-5</name>
    <dbReference type="NCBI Taxonomy" id="1245745"/>
    <lineage>
        <taxon>Eukaryota</taxon>
        <taxon>Fungi</taxon>
        <taxon>Dikarya</taxon>
        <taxon>Ascomycota</taxon>
        <taxon>Pezizomycotina</taxon>
        <taxon>Sordariomycetes</taxon>
        <taxon>Hypocreomycetidae</taxon>
        <taxon>Hypocreales</taxon>
        <taxon>Cordycipitaceae</taxon>
        <taxon>Beauveria</taxon>
    </lineage>
</organism>
<evidence type="ECO:0000256" key="4">
    <source>
        <dbReference type="ARBA" id="ARBA00022840"/>
    </source>
</evidence>
<dbReference type="SUPFAM" id="SSF52540">
    <property type="entry name" value="P-loop containing nucleoside triphosphate hydrolases"/>
    <property type="match status" value="1"/>
</dbReference>
<proteinExistence type="inferred from homology"/>
<evidence type="ECO:0000256" key="5">
    <source>
        <dbReference type="ARBA" id="ARBA00023032"/>
    </source>
</evidence>
<dbReference type="HOGENOM" id="CLU_000604_2_2_1"/>
<dbReference type="GO" id="GO:0005524">
    <property type="term" value="F:ATP binding"/>
    <property type="evidence" value="ECO:0007669"/>
    <property type="project" value="UniProtKB-KW"/>
</dbReference>
<dbReference type="AlphaFoldDB" id="A0A0A2VI97"/>
<dbReference type="STRING" id="1245745.A0A0A2VI97"/>
<evidence type="ECO:0000259" key="6">
    <source>
        <dbReference type="PROSITE" id="PS50893"/>
    </source>
</evidence>
<accession>A0A0A2VI97</accession>
<evidence type="ECO:0000313" key="7">
    <source>
        <dbReference type="EMBL" id="KGQ06042.1"/>
    </source>
</evidence>
<dbReference type="InterPro" id="IPR017871">
    <property type="entry name" value="ABC_transporter-like_CS"/>
</dbReference>
<dbReference type="FunFam" id="3.40.50.300:FF:000425">
    <property type="entry name" value="Probable ABC transporter, ATP-binding subunit"/>
    <property type="match status" value="1"/>
</dbReference>
<keyword evidence="4 7" id="KW-0067">ATP-binding</keyword>
<keyword evidence="2" id="KW-0813">Transport</keyword>
<evidence type="ECO:0000256" key="3">
    <source>
        <dbReference type="ARBA" id="ARBA00022741"/>
    </source>
</evidence>
<keyword evidence="3" id="KW-0547">Nucleotide-binding</keyword>
<name>A0A0A2VI97_BEABA</name>
<dbReference type="PROSITE" id="PS50893">
    <property type="entry name" value="ABC_TRANSPORTER_2"/>
    <property type="match status" value="1"/>
</dbReference>
<dbReference type="InterPro" id="IPR003439">
    <property type="entry name" value="ABC_transporter-like_ATP-bd"/>
</dbReference>
<dbReference type="PANTHER" id="PTHR43117">
    <property type="entry name" value="OSMOPROTECTANT IMPORT ATP-BINDING PROTEIN OSMV"/>
    <property type="match status" value="1"/>
</dbReference>
<dbReference type="PANTHER" id="PTHR43117:SF4">
    <property type="entry name" value="OSMOPROTECTANT IMPORT ATP-BINDING PROTEIN OSMV"/>
    <property type="match status" value="1"/>
</dbReference>
<evidence type="ECO:0000313" key="8">
    <source>
        <dbReference type="Proteomes" id="UP000030106"/>
    </source>
</evidence>
<dbReference type="GO" id="GO:0016887">
    <property type="term" value="F:ATP hydrolysis activity"/>
    <property type="evidence" value="ECO:0007669"/>
    <property type="project" value="InterPro"/>
</dbReference>
<reference evidence="7 8" key="1">
    <citation type="submission" date="2012-10" db="EMBL/GenBank/DDBJ databases">
        <title>Genome sequencing and analysis of entomopathogenic fungi Beauveria bassiana D1-5.</title>
        <authorList>
            <person name="Li Q."/>
            <person name="Wang L."/>
            <person name="Zhang Z."/>
            <person name="Wang Q."/>
            <person name="Ren J."/>
            <person name="Wang M."/>
            <person name="Xu W."/>
            <person name="Wang J."/>
            <person name="Lu Y."/>
            <person name="Du Q."/>
            <person name="Sun Z."/>
        </authorList>
    </citation>
    <scope>NUCLEOTIDE SEQUENCE [LARGE SCALE GENOMIC DNA]</scope>
    <source>
        <strain evidence="7 8">D1-5</strain>
    </source>
</reference>
<dbReference type="SMART" id="SM00382">
    <property type="entry name" value="AAA"/>
    <property type="match status" value="1"/>
</dbReference>
<evidence type="ECO:0000256" key="2">
    <source>
        <dbReference type="ARBA" id="ARBA00022448"/>
    </source>
</evidence>
<protein>
    <submittedName>
        <fullName evidence="7">Glycine betaine/carnitine/choline transport ATP-binding protein OpuCA</fullName>
    </submittedName>
</protein>
<feature type="domain" description="ABC transporter" evidence="6">
    <location>
        <begin position="2"/>
        <end position="237"/>
    </location>
</feature>
<evidence type="ECO:0000256" key="1">
    <source>
        <dbReference type="ARBA" id="ARBA00005417"/>
    </source>
</evidence>
<keyword evidence="5" id="KW-0764">Sulfate transport</keyword>
<dbReference type="Proteomes" id="UP000030106">
    <property type="component" value="Unassembled WGS sequence"/>
</dbReference>
<dbReference type="Gene3D" id="3.40.50.300">
    <property type="entry name" value="P-loop containing nucleotide triphosphate hydrolases"/>
    <property type="match status" value="1"/>
</dbReference>
<dbReference type="InterPro" id="IPR027417">
    <property type="entry name" value="P-loop_NTPase"/>
</dbReference>